<proteinExistence type="predicted"/>
<gene>
    <name evidence="1" type="ORF">F4821DRAFT_265890</name>
</gene>
<dbReference type="Proteomes" id="UP001497680">
    <property type="component" value="Unassembled WGS sequence"/>
</dbReference>
<dbReference type="EMBL" id="MU394443">
    <property type="protein sequence ID" value="KAI6080448.1"/>
    <property type="molecule type" value="Genomic_DNA"/>
</dbReference>
<accession>A0ACC0CJ63</accession>
<keyword evidence="2" id="KW-1185">Reference proteome</keyword>
<sequence length="322" mass="36885">MDTISNYTKSGNHRFPKRPELHTIPPEYTWAEPSNYGGCPLKFMAGETRHASGSPNPNYQVVDLDCETSFKLVPFSKTPAAVAVTGLCGCTSIIIVSRRGAWANHIWEEPSMISVVDTDYEAEEFDPGYTTRREASAKEQFPIFKREVLDTLLQLKDLRNNWDSSDPAAISSLFSDDAHPNIYIFGPYGWHQSKKSREELQPCPKGTPMQYEEYNDMMKKKLWEIFGPSVPIKVIPYTQRQHIDGDDGDAGDVEFRSHEGKVLVQYRPAILCKWRDVHSKKYDAAWRIWFEGRLEQQHNWEPMGEFQISDFTPEGPRAATRS</sequence>
<protein>
    <submittedName>
        <fullName evidence="1">Uncharacterized protein</fullName>
    </submittedName>
</protein>
<organism evidence="1 2">
    <name type="scientific">Hypoxylon rubiginosum</name>
    <dbReference type="NCBI Taxonomy" id="110542"/>
    <lineage>
        <taxon>Eukaryota</taxon>
        <taxon>Fungi</taxon>
        <taxon>Dikarya</taxon>
        <taxon>Ascomycota</taxon>
        <taxon>Pezizomycotina</taxon>
        <taxon>Sordariomycetes</taxon>
        <taxon>Xylariomycetidae</taxon>
        <taxon>Xylariales</taxon>
        <taxon>Hypoxylaceae</taxon>
        <taxon>Hypoxylon</taxon>
    </lineage>
</organism>
<reference evidence="1 2" key="1">
    <citation type="journal article" date="2022" name="New Phytol.">
        <title>Ecological generalism drives hyperdiversity of secondary metabolite gene clusters in xylarialean endophytes.</title>
        <authorList>
            <person name="Franco M.E.E."/>
            <person name="Wisecaver J.H."/>
            <person name="Arnold A.E."/>
            <person name="Ju Y.M."/>
            <person name="Slot J.C."/>
            <person name="Ahrendt S."/>
            <person name="Moore L.P."/>
            <person name="Eastman K.E."/>
            <person name="Scott K."/>
            <person name="Konkel Z."/>
            <person name="Mondo S.J."/>
            <person name="Kuo A."/>
            <person name="Hayes R.D."/>
            <person name="Haridas S."/>
            <person name="Andreopoulos B."/>
            <person name="Riley R."/>
            <person name="LaButti K."/>
            <person name="Pangilinan J."/>
            <person name="Lipzen A."/>
            <person name="Amirebrahimi M."/>
            <person name="Yan J."/>
            <person name="Adam C."/>
            <person name="Keymanesh K."/>
            <person name="Ng V."/>
            <person name="Louie K."/>
            <person name="Northen T."/>
            <person name="Drula E."/>
            <person name="Henrissat B."/>
            <person name="Hsieh H.M."/>
            <person name="Youens-Clark K."/>
            <person name="Lutzoni F."/>
            <person name="Miadlikowska J."/>
            <person name="Eastwood D.C."/>
            <person name="Hamelin R.C."/>
            <person name="Grigoriev I.V."/>
            <person name="U'Ren J.M."/>
        </authorList>
    </citation>
    <scope>NUCLEOTIDE SEQUENCE [LARGE SCALE GENOMIC DNA]</scope>
    <source>
        <strain evidence="1 2">ER1909</strain>
    </source>
</reference>
<comment type="caution">
    <text evidence="1">The sequence shown here is derived from an EMBL/GenBank/DDBJ whole genome shotgun (WGS) entry which is preliminary data.</text>
</comment>
<evidence type="ECO:0000313" key="2">
    <source>
        <dbReference type="Proteomes" id="UP001497680"/>
    </source>
</evidence>
<evidence type="ECO:0000313" key="1">
    <source>
        <dbReference type="EMBL" id="KAI6080448.1"/>
    </source>
</evidence>
<name>A0ACC0CJ63_9PEZI</name>